<evidence type="ECO:0000256" key="4">
    <source>
        <dbReference type="ARBA" id="ARBA00022989"/>
    </source>
</evidence>
<dbReference type="PANTHER" id="PTHR11920">
    <property type="entry name" value="GUANYLYL CYCLASE"/>
    <property type="match status" value="1"/>
</dbReference>
<evidence type="ECO:0000256" key="6">
    <source>
        <dbReference type="ARBA" id="ARBA00023180"/>
    </source>
</evidence>
<keyword evidence="7" id="KW-0456">Lyase</keyword>
<protein>
    <recommendedName>
        <fullName evidence="8">Guanylate cyclase domain-containing protein</fullName>
    </recommendedName>
</protein>
<evidence type="ECO:0000256" key="5">
    <source>
        <dbReference type="ARBA" id="ARBA00023136"/>
    </source>
</evidence>
<keyword evidence="5" id="KW-0472">Membrane</keyword>
<evidence type="ECO:0000256" key="2">
    <source>
        <dbReference type="ARBA" id="ARBA00022692"/>
    </source>
</evidence>
<dbReference type="Pfam" id="PF00211">
    <property type="entry name" value="Guanylate_cyc"/>
    <property type="match status" value="1"/>
</dbReference>
<evidence type="ECO:0000313" key="9">
    <source>
        <dbReference type="EMBL" id="KAK4013123.1"/>
    </source>
</evidence>
<keyword evidence="4" id="KW-1133">Transmembrane helix</keyword>
<keyword evidence="3" id="KW-0547">Nucleotide-binding</keyword>
<dbReference type="EMBL" id="JAOYFB010000004">
    <property type="protein sequence ID" value="KAK4013123.1"/>
    <property type="molecule type" value="Genomic_DNA"/>
</dbReference>
<dbReference type="InterPro" id="IPR029787">
    <property type="entry name" value="Nucleotide_cyclase"/>
</dbReference>
<dbReference type="PANTHER" id="PTHR11920:SF501">
    <property type="entry name" value="GUANYLATE CYCLASE 32E"/>
    <property type="match status" value="1"/>
</dbReference>
<dbReference type="InterPro" id="IPR050401">
    <property type="entry name" value="Cyclic_nucleotide_synthase"/>
</dbReference>
<gene>
    <name evidence="9" type="ORF">OUZ56_025363</name>
</gene>
<keyword evidence="2" id="KW-0812">Transmembrane</keyword>
<sequence>MTPVAPNVARILENSLSFELLTYFKFFRPPISQLDCKDYIIRCMQNLWHESPEMRTDFKSIRGRLKEMEAGLKPNIFDNILIIVEKYTYNLEGLVQERTDQLVGSRIAKTRRGCESGEFRLCHDLFQRHCRFSAVSTPLQVVGLLNELCTLFDSILENYDAYKVETIGDAYMVTSGLPIHIGDHHDAESASLALHLSEISNFHIRHQPGKTLKLRIGIHSSPCVAGGV</sequence>
<evidence type="ECO:0000313" key="10">
    <source>
        <dbReference type="Proteomes" id="UP001234178"/>
    </source>
</evidence>
<dbReference type="CDD" id="cd07302">
    <property type="entry name" value="CHD"/>
    <property type="match status" value="1"/>
</dbReference>
<comment type="caution">
    <text evidence="9">The sequence shown here is derived from an EMBL/GenBank/DDBJ whole genome shotgun (WGS) entry which is preliminary data.</text>
</comment>
<evidence type="ECO:0000259" key="8">
    <source>
        <dbReference type="PROSITE" id="PS50125"/>
    </source>
</evidence>
<organism evidence="9 10">
    <name type="scientific">Daphnia magna</name>
    <dbReference type="NCBI Taxonomy" id="35525"/>
    <lineage>
        <taxon>Eukaryota</taxon>
        <taxon>Metazoa</taxon>
        <taxon>Ecdysozoa</taxon>
        <taxon>Arthropoda</taxon>
        <taxon>Crustacea</taxon>
        <taxon>Branchiopoda</taxon>
        <taxon>Diplostraca</taxon>
        <taxon>Cladocera</taxon>
        <taxon>Anomopoda</taxon>
        <taxon>Daphniidae</taxon>
        <taxon>Daphnia</taxon>
    </lineage>
</organism>
<dbReference type="Gene3D" id="3.30.70.1230">
    <property type="entry name" value="Nucleotide cyclase"/>
    <property type="match status" value="1"/>
</dbReference>
<proteinExistence type="predicted"/>
<evidence type="ECO:0000256" key="1">
    <source>
        <dbReference type="ARBA" id="ARBA00004370"/>
    </source>
</evidence>
<keyword evidence="10" id="KW-1185">Reference proteome</keyword>
<comment type="subcellular location">
    <subcellularLocation>
        <location evidence="1">Membrane</location>
    </subcellularLocation>
</comment>
<feature type="domain" description="Guanylate cyclase" evidence="8">
    <location>
        <begin position="126"/>
        <end position="228"/>
    </location>
</feature>
<dbReference type="SMART" id="SM00044">
    <property type="entry name" value="CYCc"/>
    <property type="match status" value="1"/>
</dbReference>
<evidence type="ECO:0000256" key="3">
    <source>
        <dbReference type="ARBA" id="ARBA00022741"/>
    </source>
</evidence>
<dbReference type="PROSITE" id="PS50125">
    <property type="entry name" value="GUANYLATE_CYCLASE_2"/>
    <property type="match status" value="1"/>
</dbReference>
<dbReference type="InterPro" id="IPR001054">
    <property type="entry name" value="A/G_cyclase"/>
</dbReference>
<dbReference type="SUPFAM" id="SSF55073">
    <property type="entry name" value="Nucleotide cyclase"/>
    <property type="match status" value="1"/>
</dbReference>
<name>A0ABQ9ZJM2_9CRUS</name>
<reference evidence="9 10" key="1">
    <citation type="journal article" date="2023" name="Nucleic Acids Res.">
        <title>The hologenome of Daphnia magna reveals possible DNA methylation and microbiome-mediated evolution of the host genome.</title>
        <authorList>
            <person name="Chaturvedi A."/>
            <person name="Li X."/>
            <person name="Dhandapani V."/>
            <person name="Marshall H."/>
            <person name="Kissane S."/>
            <person name="Cuenca-Cambronero M."/>
            <person name="Asole G."/>
            <person name="Calvet F."/>
            <person name="Ruiz-Romero M."/>
            <person name="Marangio P."/>
            <person name="Guigo R."/>
            <person name="Rago D."/>
            <person name="Mirbahai L."/>
            <person name="Eastwood N."/>
            <person name="Colbourne J.K."/>
            <person name="Zhou J."/>
            <person name="Mallon E."/>
            <person name="Orsini L."/>
        </authorList>
    </citation>
    <scope>NUCLEOTIDE SEQUENCE [LARGE SCALE GENOMIC DNA]</scope>
    <source>
        <strain evidence="9">LRV0_1</strain>
    </source>
</reference>
<keyword evidence="6" id="KW-0325">Glycoprotein</keyword>
<dbReference type="Proteomes" id="UP001234178">
    <property type="component" value="Unassembled WGS sequence"/>
</dbReference>
<accession>A0ABQ9ZJM2</accession>
<evidence type="ECO:0000256" key="7">
    <source>
        <dbReference type="ARBA" id="ARBA00023239"/>
    </source>
</evidence>